<reference evidence="8" key="1">
    <citation type="submission" date="2022-08" db="EMBL/GenBank/DDBJ databases">
        <title>Alicyclobacillus dauci DSM2870, complete genome.</title>
        <authorList>
            <person name="Wang Q."/>
            <person name="Cai R."/>
            <person name="Wang Z."/>
        </authorList>
    </citation>
    <scope>NUCLEOTIDE SEQUENCE</scope>
    <source>
        <strain evidence="8">DSM 28700</strain>
    </source>
</reference>
<keyword evidence="9" id="KW-1185">Reference proteome</keyword>
<evidence type="ECO:0000259" key="4">
    <source>
        <dbReference type="Pfam" id="PF00534"/>
    </source>
</evidence>
<evidence type="ECO:0000256" key="3">
    <source>
        <dbReference type="RuleBase" id="RU361196"/>
    </source>
</evidence>
<comment type="similarity">
    <text evidence="1 3">Belongs to the glycosyl hydrolase 57 family.</text>
</comment>
<evidence type="ECO:0000256" key="1">
    <source>
        <dbReference type="ARBA" id="ARBA00006821"/>
    </source>
</evidence>
<dbReference type="InterPro" id="IPR015293">
    <property type="entry name" value="BE_C"/>
</dbReference>
<protein>
    <submittedName>
        <fullName evidence="8">DUF1957 domain-containing protein</fullName>
    </submittedName>
</protein>
<dbReference type="Pfam" id="PF13439">
    <property type="entry name" value="Glyco_transf_4"/>
    <property type="match status" value="1"/>
</dbReference>
<dbReference type="Proteomes" id="UP001164803">
    <property type="component" value="Chromosome"/>
</dbReference>
<dbReference type="InterPro" id="IPR027291">
    <property type="entry name" value="Glyco_hydro_38_N_sf"/>
</dbReference>
<proteinExistence type="inferred from homology"/>
<organism evidence="8 9">
    <name type="scientific">Alicyclobacillus dauci</name>
    <dbReference type="NCBI Taxonomy" id="1475485"/>
    <lineage>
        <taxon>Bacteria</taxon>
        <taxon>Bacillati</taxon>
        <taxon>Bacillota</taxon>
        <taxon>Bacilli</taxon>
        <taxon>Bacillales</taxon>
        <taxon>Alicyclobacillaceae</taxon>
        <taxon>Alicyclobacillus</taxon>
    </lineage>
</organism>
<dbReference type="InterPro" id="IPR028098">
    <property type="entry name" value="Glyco_trans_4-like_N"/>
</dbReference>
<feature type="domain" description="Glycoside hydrolase family 57 N-terminal" evidence="5">
    <location>
        <begin position="8"/>
        <end position="302"/>
    </location>
</feature>
<name>A0ABY6Z445_9BACL</name>
<dbReference type="InterPro" id="IPR011330">
    <property type="entry name" value="Glyco_hydro/deAcase_b/a-brl"/>
</dbReference>
<evidence type="ECO:0000313" key="8">
    <source>
        <dbReference type="EMBL" id="WAH37658.1"/>
    </source>
</evidence>
<evidence type="ECO:0000259" key="7">
    <source>
        <dbReference type="Pfam" id="PF13439"/>
    </source>
</evidence>
<dbReference type="Pfam" id="PF09210">
    <property type="entry name" value="BE_C"/>
    <property type="match status" value="1"/>
</dbReference>
<dbReference type="RefSeq" id="WP_268045171.1">
    <property type="nucleotide sequence ID" value="NZ_CP104064.1"/>
</dbReference>
<dbReference type="CDD" id="cd10792">
    <property type="entry name" value="GH57N_AmyC_like"/>
    <property type="match status" value="1"/>
</dbReference>
<dbReference type="InterPro" id="IPR037090">
    <property type="entry name" value="57_glycoside_trans_central"/>
</dbReference>
<keyword evidence="2 3" id="KW-0119">Carbohydrate metabolism</keyword>
<dbReference type="Gene3D" id="3.20.110.10">
    <property type="entry name" value="Glycoside hydrolase 38, N terminal domain"/>
    <property type="match status" value="1"/>
</dbReference>
<feature type="domain" description="1,4-alpha-glucan branching enzyme C-terminal" evidence="6">
    <location>
        <begin position="424"/>
        <end position="523"/>
    </location>
</feature>
<evidence type="ECO:0000313" key="9">
    <source>
        <dbReference type="Proteomes" id="UP001164803"/>
    </source>
</evidence>
<dbReference type="InterPro" id="IPR001296">
    <property type="entry name" value="Glyco_trans_1"/>
</dbReference>
<sequence length="950" mass="109008">MPKGYLNLVLHAHLPFVRHVDRADRLEERWLFEAITETYIPLLQCMHRLLEDGVDFGMTVSLSPTLISMLADPLLQSRYEKHIDNLIRLADSEIVRTRTDGAMNQLARTYRERFQEIRAFYHIYKGNLLRAFGELQQAGKVELITSAATHAFLPYVRTDEALRVQIATAVDVFRAHFGDGPQGIWLPECAYTSRVDRFLGEFGIRYFFVDTHGLTTASPEPVFGTFAPVLTPRGIAAFARDEESSRQVWSSEHGYPGDFDYREYYRDIGYDLDTSYIAPYIHPDGIRVNTGMKYYKITGHDHHKELYNFDHAREKAAIHAGNFLFNRGQQVEFVQGKMGRKPIITAPYDAELFGHWWFEGPIFIDILFRKMHYDQSTVKAITPSEYLDLYEDFQECELSMSTWGRDGFGDVWLNGSNDWIYPALHDCETRMVRLAGRIDHPGDIQRRALNQAARELMLAESSDWAFIMDSKTTVDYAVRRTKHHVNRFRALAKMIEDDQIDERYLVELEGMDNLFPHMRYEIYRNPRHHVRSRKNWGDGQRPLRVLMLSWEFPPMTVGGLARHVYDLSRHLVARGCEVHVVTTAIGDYPLDELVEGVHVHRVQVLQPDGGEFVHFAFQLNLMMLDRCRKLIGDEGYKFDLIHAHDWLVCQVATTLKKTYNIPLISTVHATEHGRNAGIHTDVQRHIHHLEWQLTYESRRVIVCSTYMQREIERIFSLPWDKIDVLPNGVDRKLLQPPDLDGVLSKEPYARQDEPMVVFIGRLVQEKGVQFLLSAVPSVLCEFPRARFVILGKGPYQGELMAQSARLGISDHVTFTGFAPDDTRNRILCAADVAVFPSVYEPFGIVALEAMAAGTSVVVADVGGLSDIVQHDHNGLKVYPHDPESLAEQLKRLLRDKEFAKRLSAAAEEELVRFDWMQIAGNTIRLYEKIVGSTHGLSAEERPLQTPVVNV</sequence>
<dbReference type="SUPFAM" id="SSF53756">
    <property type="entry name" value="UDP-Glycosyltransferase/glycogen phosphorylase"/>
    <property type="match status" value="1"/>
</dbReference>
<dbReference type="PANTHER" id="PTHR41695">
    <property type="entry name" value="1,4-ALPHA-GLUCAN BRANCHING ENZYME RV3031-RELATED"/>
    <property type="match status" value="1"/>
</dbReference>
<dbReference type="CDD" id="cd03801">
    <property type="entry name" value="GT4_PimA-like"/>
    <property type="match status" value="1"/>
</dbReference>
<dbReference type="EMBL" id="CP104064">
    <property type="protein sequence ID" value="WAH37658.1"/>
    <property type="molecule type" value="Genomic_DNA"/>
</dbReference>
<dbReference type="Pfam" id="PF03065">
    <property type="entry name" value="Glyco_hydro_57"/>
    <property type="match status" value="1"/>
</dbReference>
<evidence type="ECO:0000259" key="5">
    <source>
        <dbReference type="Pfam" id="PF03065"/>
    </source>
</evidence>
<dbReference type="InterPro" id="IPR004300">
    <property type="entry name" value="Glyco_hydro_57_N"/>
</dbReference>
<dbReference type="SUPFAM" id="SSF88688">
    <property type="entry name" value="Families 57/38 glycoside transferase middle domain"/>
    <property type="match status" value="1"/>
</dbReference>
<dbReference type="InterPro" id="IPR028995">
    <property type="entry name" value="Glyco_hydro_57/38_cen_sf"/>
</dbReference>
<evidence type="ECO:0000256" key="2">
    <source>
        <dbReference type="ARBA" id="ARBA00023277"/>
    </source>
</evidence>
<dbReference type="PANTHER" id="PTHR41695:SF1">
    <property type="entry name" value="1,4-ALPHA-GLUCAN BRANCHING ENZYME TK1436"/>
    <property type="match status" value="1"/>
</dbReference>
<feature type="domain" description="Glycosyl transferase family 1" evidence="4">
    <location>
        <begin position="749"/>
        <end position="908"/>
    </location>
</feature>
<dbReference type="SUPFAM" id="SSF88713">
    <property type="entry name" value="Glycoside hydrolase/deacetylase"/>
    <property type="match status" value="1"/>
</dbReference>
<evidence type="ECO:0000259" key="6">
    <source>
        <dbReference type="Pfam" id="PF09210"/>
    </source>
</evidence>
<dbReference type="InterPro" id="IPR040042">
    <property type="entry name" value="Branching_enz_MT3115-like"/>
</dbReference>
<dbReference type="Gene3D" id="1.20.1430.10">
    <property type="entry name" value="Families 57/38 glycoside transferase, middle domain"/>
    <property type="match status" value="1"/>
</dbReference>
<dbReference type="Pfam" id="PF00534">
    <property type="entry name" value="Glycos_transf_1"/>
    <property type="match status" value="1"/>
</dbReference>
<gene>
    <name evidence="8" type="ORF">NZD86_03845</name>
</gene>
<dbReference type="Gene3D" id="3.40.50.2000">
    <property type="entry name" value="Glycogen Phosphorylase B"/>
    <property type="match status" value="2"/>
</dbReference>
<feature type="domain" description="Glycosyltransferase subfamily 4-like N-terminal" evidence="7">
    <location>
        <begin position="557"/>
        <end position="731"/>
    </location>
</feature>
<accession>A0ABY6Z445</accession>